<name>L9WZ05_9EURY</name>
<dbReference type="Gene3D" id="1.10.10.10">
    <property type="entry name" value="Winged helix-like DNA-binding domain superfamily/Winged helix DNA-binding domain"/>
    <property type="match status" value="1"/>
</dbReference>
<dbReference type="InterPro" id="IPR036390">
    <property type="entry name" value="WH_DNA-bd_sf"/>
</dbReference>
<protein>
    <submittedName>
        <fullName evidence="1">DeoR family transcriptional regulator</fullName>
    </submittedName>
</protein>
<dbReference type="EMBL" id="AOIB01000043">
    <property type="protein sequence ID" value="ELY53563.1"/>
    <property type="molecule type" value="Genomic_DNA"/>
</dbReference>
<evidence type="ECO:0000313" key="2">
    <source>
        <dbReference type="Proteomes" id="UP000011688"/>
    </source>
</evidence>
<gene>
    <name evidence="1" type="ORF">C491_21781</name>
</gene>
<proteinExistence type="predicted"/>
<reference evidence="1 2" key="1">
    <citation type="journal article" date="2014" name="PLoS Genet.">
        <title>Phylogenetically driven sequencing of extremely halophilic archaea reveals strategies for static and dynamic osmo-response.</title>
        <authorList>
            <person name="Becker E.A."/>
            <person name="Seitzer P.M."/>
            <person name="Tritt A."/>
            <person name="Larsen D."/>
            <person name="Krusor M."/>
            <person name="Yao A.I."/>
            <person name="Wu D."/>
            <person name="Madern D."/>
            <person name="Eisen J.A."/>
            <person name="Darling A.E."/>
            <person name="Facciotti M.T."/>
        </authorList>
    </citation>
    <scope>NUCLEOTIDE SEQUENCE [LARGE SCALE GENOMIC DNA]</scope>
    <source>
        <strain evidence="1 2">DSM 10524</strain>
    </source>
</reference>
<comment type="caution">
    <text evidence="1">The sequence shown here is derived from an EMBL/GenBank/DDBJ whole genome shotgun (WGS) entry which is preliminary data.</text>
</comment>
<dbReference type="Proteomes" id="UP000011688">
    <property type="component" value="Unassembled WGS sequence"/>
</dbReference>
<organism evidence="1 2">
    <name type="scientific">Natronococcus amylolyticus DSM 10524</name>
    <dbReference type="NCBI Taxonomy" id="1227497"/>
    <lineage>
        <taxon>Archaea</taxon>
        <taxon>Methanobacteriati</taxon>
        <taxon>Methanobacteriota</taxon>
        <taxon>Stenosarchaea group</taxon>
        <taxon>Halobacteria</taxon>
        <taxon>Halobacteriales</taxon>
        <taxon>Natrialbaceae</taxon>
        <taxon>Natronococcus</taxon>
    </lineage>
</organism>
<dbReference type="InterPro" id="IPR011991">
    <property type="entry name" value="ArsR-like_HTH"/>
</dbReference>
<dbReference type="RefSeq" id="WP_005560058.1">
    <property type="nucleotide sequence ID" value="NZ_AOIB01000043.1"/>
</dbReference>
<keyword evidence="2" id="KW-1185">Reference proteome</keyword>
<dbReference type="InterPro" id="IPR036388">
    <property type="entry name" value="WH-like_DNA-bd_sf"/>
</dbReference>
<dbReference type="CDD" id="cd00090">
    <property type="entry name" value="HTH_ARSR"/>
    <property type="match status" value="1"/>
</dbReference>
<accession>L9WZ05</accession>
<dbReference type="eggNOG" id="arCOG03923">
    <property type="taxonomic scope" value="Archaea"/>
</dbReference>
<dbReference type="AlphaFoldDB" id="L9WZ05"/>
<sequence length="76" mass="8387">MPTDEPPSDRNEREILDRLADDGPMTVPQLADCLATHPVTIDRRCRDLLRAGYVRRCSGGAFALDDSEDEARATGD</sequence>
<evidence type="ECO:0000313" key="1">
    <source>
        <dbReference type="EMBL" id="ELY53563.1"/>
    </source>
</evidence>
<dbReference type="SUPFAM" id="SSF46785">
    <property type="entry name" value="Winged helix' DNA-binding domain"/>
    <property type="match status" value="1"/>
</dbReference>
<dbReference type="OrthoDB" id="285635at2157"/>